<gene>
    <name evidence="4" type="ORF">MOQ_007080</name>
</gene>
<feature type="chain" id="PRO_5003864161" evidence="3">
    <location>
        <begin position="25"/>
        <end position="372"/>
    </location>
</feature>
<organism evidence="4 5">
    <name type="scientific">Trypanosoma cruzi marinkellei</name>
    <dbReference type="NCBI Taxonomy" id="85056"/>
    <lineage>
        <taxon>Eukaryota</taxon>
        <taxon>Discoba</taxon>
        <taxon>Euglenozoa</taxon>
        <taxon>Kinetoplastea</taxon>
        <taxon>Metakinetoplastina</taxon>
        <taxon>Trypanosomatida</taxon>
        <taxon>Trypanosomatidae</taxon>
        <taxon>Trypanosoma</taxon>
        <taxon>Schizotrypanum</taxon>
    </lineage>
</organism>
<reference evidence="4 5" key="1">
    <citation type="journal article" date="2012" name="BMC Genomics">
        <title>Comparative genomic analysis of human infective Trypanosoma cruzi lineages with the bat-restricted subspecies T. cruzi marinkellei.</title>
        <authorList>
            <person name="Franzen O."/>
            <person name="Talavera-Lopez C."/>
            <person name="Ochaya S."/>
            <person name="Butler C.E."/>
            <person name="Messenger L.A."/>
            <person name="Lewis M.D."/>
            <person name="Llewellyn M.S."/>
            <person name="Marinkelle C.J."/>
            <person name="Tyler K.M."/>
            <person name="Miles M.A."/>
            <person name="Andersson B."/>
        </authorList>
    </citation>
    <scope>NUCLEOTIDE SEQUENCE [LARGE SCALE GENOMIC DNA]</scope>
    <source>
        <strain evidence="4 5">B7</strain>
    </source>
</reference>
<dbReference type="AlphaFoldDB" id="K2N3H0"/>
<feature type="signal peptide" evidence="3">
    <location>
        <begin position="1"/>
        <end position="24"/>
    </location>
</feature>
<evidence type="ECO:0000313" key="5">
    <source>
        <dbReference type="Proteomes" id="UP000007350"/>
    </source>
</evidence>
<comment type="caution">
    <text evidence="4">The sequence shown here is derived from an EMBL/GenBank/DDBJ whole genome shotgun (WGS) entry which is preliminary data.</text>
</comment>
<proteinExistence type="predicted"/>
<name>K2N3H0_TRYCR</name>
<dbReference type="EMBL" id="AHKC01013995">
    <property type="protein sequence ID" value="EKF29151.1"/>
    <property type="molecule type" value="Genomic_DNA"/>
</dbReference>
<feature type="compositionally biased region" description="Gly residues" evidence="1">
    <location>
        <begin position="255"/>
        <end position="270"/>
    </location>
</feature>
<feature type="transmembrane region" description="Helical" evidence="2">
    <location>
        <begin position="153"/>
        <end position="174"/>
    </location>
</feature>
<keyword evidence="2" id="KW-0812">Transmembrane</keyword>
<dbReference type="Proteomes" id="UP000007350">
    <property type="component" value="Unassembled WGS sequence"/>
</dbReference>
<keyword evidence="5" id="KW-1185">Reference proteome</keyword>
<feature type="transmembrane region" description="Helical" evidence="2">
    <location>
        <begin position="75"/>
        <end position="97"/>
    </location>
</feature>
<feature type="region of interest" description="Disordered" evidence="1">
    <location>
        <begin position="229"/>
        <end position="359"/>
    </location>
</feature>
<protein>
    <submittedName>
        <fullName evidence="4">Mucin-associated surface protein (MASP), putative</fullName>
    </submittedName>
</protein>
<feature type="compositionally biased region" description="Polar residues" evidence="1">
    <location>
        <begin position="341"/>
        <end position="359"/>
    </location>
</feature>
<feature type="transmembrane region" description="Helical" evidence="2">
    <location>
        <begin position="104"/>
        <end position="133"/>
    </location>
</feature>
<evidence type="ECO:0000256" key="1">
    <source>
        <dbReference type="SAM" id="MobiDB-lite"/>
    </source>
</evidence>
<accession>K2N3H0</accession>
<evidence type="ECO:0000256" key="2">
    <source>
        <dbReference type="SAM" id="Phobius"/>
    </source>
</evidence>
<feature type="compositionally biased region" description="Polar residues" evidence="1">
    <location>
        <begin position="306"/>
        <end position="334"/>
    </location>
</feature>
<evidence type="ECO:0000313" key="4">
    <source>
        <dbReference type="EMBL" id="EKF29151.1"/>
    </source>
</evidence>
<evidence type="ECO:0000256" key="3">
    <source>
        <dbReference type="SAM" id="SignalP"/>
    </source>
</evidence>
<dbReference type="OrthoDB" id="10399406at2759"/>
<keyword evidence="2" id="KW-1133">Transmembrane helix</keyword>
<keyword evidence="2" id="KW-0472">Membrane</keyword>
<feature type="non-terminal residue" evidence="4">
    <location>
        <position position="372"/>
    </location>
</feature>
<keyword evidence="3" id="KW-0732">Signal</keyword>
<sequence length="372" mass="39285">MYKVRVSMMIVFCFICFRCPAVCSALLPTSVTLNASLTNSHARHAHNSLSGRTVEDRCMSAGAIWCSSCFLCFNVLLYCCLFNFVLLLLVLCVFPVVELLQSFSFFIFIGLIFLMKCVLLQLLCFCAVSLLLFLLCSDGELVCAEGYTQVTGVIWAMMMTGRVLLVCALCVLWCDAAGVHARELENNALGGCMVSGVLGTNGSHVSSGCEKSALTLPLRSVLSVTVAEVTTGEEESETKLKNPELNPLPPPVSGGSQGVSGGSSGVGGPSGYSSGSGVNALGSPFSAATSSPPHPIDSAGLEDSKGTTSTLSIDASETGVQSQSAGPPLTSAQRNLDRQDVSTSNAENHSSIKPHTAGNSNCYWWCNWKGER</sequence>